<dbReference type="PANTHER" id="PTHR12320:SF1">
    <property type="entry name" value="PROTEIN PHOSPHATASE PTC7 HOMOLOG"/>
    <property type="match status" value="1"/>
</dbReference>
<dbReference type="PANTHER" id="PTHR12320">
    <property type="entry name" value="PROTEIN PHOSPHATASE 2C"/>
    <property type="match status" value="1"/>
</dbReference>
<comment type="catalytic activity">
    <reaction evidence="1">
        <text>O-phospho-L-threonyl-[protein] + H2O = L-threonyl-[protein] + phosphate</text>
        <dbReference type="Rhea" id="RHEA:47004"/>
        <dbReference type="Rhea" id="RHEA-COMP:11060"/>
        <dbReference type="Rhea" id="RHEA-COMP:11605"/>
        <dbReference type="ChEBI" id="CHEBI:15377"/>
        <dbReference type="ChEBI" id="CHEBI:30013"/>
        <dbReference type="ChEBI" id="CHEBI:43474"/>
        <dbReference type="ChEBI" id="CHEBI:61977"/>
        <dbReference type="EC" id="3.1.3.16"/>
    </reaction>
</comment>
<name>B6AF37_CRYMR</name>
<evidence type="ECO:0000256" key="1">
    <source>
        <dbReference type="RuleBase" id="RU366020"/>
    </source>
</evidence>
<dbReference type="SUPFAM" id="SSF81606">
    <property type="entry name" value="PP2C-like"/>
    <property type="match status" value="1"/>
</dbReference>
<comment type="cofactor">
    <cofactor evidence="1">
        <name>Mn(2+)</name>
        <dbReference type="ChEBI" id="CHEBI:29035"/>
    </cofactor>
</comment>
<comment type="cofactor">
    <cofactor evidence="1">
        <name>Mg(2+)</name>
        <dbReference type="ChEBI" id="CHEBI:18420"/>
    </cofactor>
</comment>
<dbReference type="AlphaFoldDB" id="B6AF37"/>
<dbReference type="RefSeq" id="XP_002141153.1">
    <property type="nucleotide sequence ID" value="XM_002141117.1"/>
</dbReference>
<evidence type="ECO:0000259" key="2">
    <source>
        <dbReference type="PROSITE" id="PS51746"/>
    </source>
</evidence>
<dbReference type="GO" id="GO:0046872">
    <property type="term" value="F:metal ion binding"/>
    <property type="evidence" value="ECO:0007669"/>
    <property type="project" value="UniProtKB-UniRule"/>
</dbReference>
<dbReference type="EC" id="3.1.3.16" evidence="1"/>
<gene>
    <name evidence="3" type="ORF">CMU_014800</name>
</gene>
<dbReference type="InterPro" id="IPR001932">
    <property type="entry name" value="PPM-type_phosphatase-like_dom"/>
</dbReference>
<dbReference type="Pfam" id="PF13672">
    <property type="entry name" value="PP2C_2"/>
    <property type="match status" value="1"/>
</dbReference>
<keyword evidence="1" id="KW-0479">Metal-binding</keyword>
<dbReference type="CDD" id="cd00143">
    <property type="entry name" value="PP2Cc"/>
    <property type="match status" value="1"/>
</dbReference>
<keyword evidence="1" id="KW-0904">Protein phosphatase</keyword>
<dbReference type="PROSITE" id="PS51746">
    <property type="entry name" value="PPM_2"/>
    <property type="match status" value="1"/>
</dbReference>
<dbReference type="SMART" id="SM00332">
    <property type="entry name" value="PP2Cc"/>
    <property type="match status" value="1"/>
</dbReference>
<dbReference type="GeneID" id="6996195"/>
<dbReference type="InterPro" id="IPR039123">
    <property type="entry name" value="PPTC7"/>
</dbReference>
<dbReference type="STRING" id="441375.B6AF37"/>
<dbReference type="VEuPathDB" id="CryptoDB:CMU_014800"/>
<dbReference type="Gene3D" id="3.60.40.10">
    <property type="entry name" value="PPM-type phosphatase domain"/>
    <property type="match status" value="1"/>
</dbReference>
<keyword evidence="4" id="KW-1185">Reference proteome</keyword>
<feature type="domain" description="PPM-type phosphatase" evidence="2">
    <location>
        <begin position="42"/>
        <end position="299"/>
    </location>
</feature>
<dbReference type="EMBL" id="DS989730">
    <property type="protein sequence ID" value="EEA06804.1"/>
    <property type="molecule type" value="Genomic_DNA"/>
</dbReference>
<keyword evidence="1" id="KW-0460">Magnesium</keyword>
<dbReference type="OMA" id="RFNFPYQ"/>
<proteinExistence type="inferred from homology"/>
<dbReference type="InterPro" id="IPR036457">
    <property type="entry name" value="PPM-type-like_dom_sf"/>
</dbReference>
<accession>B6AF37</accession>
<organism evidence="3 4">
    <name type="scientific">Cryptosporidium muris (strain RN66)</name>
    <dbReference type="NCBI Taxonomy" id="441375"/>
    <lineage>
        <taxon>Eukaryota</taxon>
        <taxon>Sar</taxon>
        <taxon>Alveolata</taxon>
        <taxon>Apicomplexa</taxon>
        <taxon>Conoidasida</taxon>
        <taxon>Coccidia</taxon>
        <taxon>Eucoccidiorida</taxon>
        <taxon>Eimeriorina</taxon>
        <taxon>Cryptosporidiidae</taxon>
        <taxon>Cryptosporidium</taxon>
    </lineage>
</organism>
<sequence>MIKYFKRSNNSMFVISRHHMVNRVPRYFRTGTDKSYLLNIGSFSIKSTSKPKQSENEDSYSTSKCHICVADGVGGWNVHGINPAKYSRVLTKSITRNIKELDSNNKGDSKNFLSSVLHNAYKEAEESNIIGSSTVCLVYFNGINKLYTANLGDSGCLVYRRRDNSIIYETPFQQHSFNTPFQLGTGSRDSPNDAIYDTIEGIQEGDVILIATDGLWDNLSKKEIIDILSRLDKRNPQAIAEKLGKEACQISLDPHHLSPYAINLAKYLNQRNIDCQNFEKPIYYTGGKPDDITILIGIVEHK</sequence>
<comment type="similarity">
    <text evidence="1">Belongs to the PP2C family.</text>
</comment>
<evidence type="ECO:0000313" key="4">
    <source>
        <dbReference type="Proteomes" id="UP000001460"/>
    </source>
</evidence>
<comment type="catalytic activity">
    <reaction evidence="1">
        <text>O-phospho-L-seryl-[protein] + H2O = L-seryl-[protein] + phosphate</text>
        <dbReference type="Rhea" id="RHEA:20629"/>
        <dbReference type="Rhea" id="RHEA-COMP:9863"/>
        <dbReference type="Rhea" id="RHEA-COMP:11604"/>
        <dbReference type="ChEBI" id="CHEBI:15377"/>
        <dbReference type="ChEBI" id="CHEBI:29999"/>
        <dbReference type="ChEBI" id="CHEBI:43474"/>
        <dbReference type="ChEBI" id="CHEBI:83421"/>
        <dbReference type="EC" id="3.1.3.16"/>
    </reaction>
</comment>
<dbReference type="OrthoDB" id="60843at2759"/>
<dbReference type="eggNOG" id="KOG1379">
    <property type="taxonomic scope" value="Eukaryota"/>
</dbReference>
<dbReference type="SMART" id="SM00331">
    <property type="entry name" value="PP2C_SIG"/>
    <property type="match status" value="1"/>
</dbReference>
<keyword evidence="1 3" id="KW-0378">Hydrolase</keyword>
<keyword evidence="1" id="KW-0464">Manganese</keyword>
<dbReference type="GO" id="GO:0004722">
    <property type="term" value="F:protein serine/threonine phosphatase activity"/>
    <property type="evidence" value="ECO:0007669"/>
    <property type="project" value="UniProtKB-EC"/>
</dbReference>
<evidence type="ECO:0000313" key="3">
    <source>
        <dbReference type="EMBL" id="EEA06804.1"/>
    </source>
</evidence>
<dbReference type="Proteomes" id="UP000001460">
    <property type="component" value="Unassembled WGS sequence"/>
</dbReference>
<protein>
    <recommendedName>
        <fullName evidence="1">Protein phosphatase</fullName>
        <ecNumber evidence="1">3.1.3.16</ecNumber>
    </recommendedName>
</protein>
<reference evidence="3" key="1">
    <citation type="submission" date="2008-06" db="EMBL/GenBank/DDBJ databases">
        <authorList>
            <person name="Lorenzi H."/>
            <person name="Inman J."/>
            <person name="Miller J."/>
            <person name="Schobel S."/>
            <person name="Amedeo P."/>
            <person name="Caler E.V."/>
            <person name="da Silva J."/>
        </authorList>
    </citation>
    <scope>NUCLEOTIDE SEQUENCE [LARGE SCALE GENOMIC DNA]</scope>
    <source>
        <strain evidence="3">RN66</strain>
    </source>
</reference>